<evidence type="ECO:0000259" key="2">
    <source>
        <dbReference type="Pfam" id="PF13472"/>
    </source>
</evidence>
<dbReference type="InterPro" id="IPR051532">
    <property type="entry name" value="Ester_Hydrolysis_Enzymes"/>
</dbReference>
<dbReference type="SUPFAM" id="SSF52266">
    <property type="entry name" value="SGNH hydrolase"/>
    <property type="match status" value="1"/>
</dbReference>
<feature type="compositionally biased region" description="Basic and acidic residues" evidence="1">
    <location>
        <begin position="742"/>
        <end position="788"/>
    </location>
</feature>
<dbReference type="OrthoDB" id="9771212at2"/>
<feature type="domain" description="SGNH hydrolase-type esterase" evidence="2">
    <location>
        <begin position="349"/>
        <end position="536"/>
    </location>
</feature>
<name>A0A2K4ZEM5_9FIRM</name>
<keyword evidence="3" id="KW-0378">Hydrolase</keyword>
<evidence type="ECO:0000313" key="4">
    <source>
        <dbReference type="Proteomes" id="UP000236311"/>
    </source>
</evidence>
<feature type="compositionally biased region" description="Basic residues" evidence="1">
    <location>
        <begin position="793"/>
        <end position="804"/>
    </location>
</feature>
<dbReference type="InterPro" id="IPR013830">
    <property type="entry name" value="SGNH_hydro"/>
</dbReference>
<dbReference type="Gene3D" id="3.40.50.1110">
    <property type="entry name" value="SGNH hydrolase"/>
    <property type="match status" value="1"/>
</dbReference>
<dbReference type="EMBL" id="OFSM01000007">
    <property type="protein sequence ID" value="SOY28913.1"/>
    <property type="molecule type" value="Genomic_DNA"/>
</dbReference>
<dbReference type="RefSeq" id="WP_103238981.1">
    <property type="nucleotide sequence ID" value="NZ_JANJZD010000014.1"/>
</dbReference>
<gene>
    <name evidence="3" type="ORF">AMURIS_01627</name>
</gene>
<keyword evidence="4" id="KW-1185">Reference proteome</keyword>
<evidence type="ECO:0000256" key="1">
    <source>
        <dbReference type="SAM" id="MobiDB-lite"/>
    </source>
</evidence>
<accession>A0A2K4ZEM5</accession>
<dbReference type="PANTHER" id="PTHR30383">
    <property type="entry name" value="THIOESTERASE 1/PROTEASE 1/LYSOPHOSPHOLIPASE L1"/>
    <property type="match status" value="1"/>
</dbReference>
<dbReference type="InterPro" id="IPR014998">
    <property type="entry name" value="DUF1848"/>
</dbReference>
<feature type="region of interest" description="Disordered" evidence="1">
    <location>
        <begin position="742"/>
        <end position="804"/>
    </location>
</feature>
<organism evidence="3 4">
    <name type="scientific">Acetatifactor muris</name>
    <dbReference type="NCBI Taxonomy" id="879566"/>
    <lineage>
        <taxon>Bacteria</taxon>
        <taxon>Bacillati</taxon>
        <taxon>Bacillota</taxon>
        <taxon>Clostridia</taxon>
        <taxon>Lachnospirales</taxon>
        <taxon>Lachnospiraceae</taxon>
        <taxon>Acetatifactor</taxon>
    </lineage>
</organism>
<dbReference type="AlphaFoldDB" id="A0A2K4ZEM5"/>
<dbReference type="Pfam" id="PF13472">
    <property type="entry name" value="Lipase_GDSL_2"/>
    <property type="match status" value="1"/>
</dbReference>
<dbReference type="InterPro" id="IPR036514">
    <property type="entry name" value="SGNH_hydro_sf"/>
</dbReference>
<evidence type="ECO:0000313" key="3">
    <source>
        <dbReference type="EMBL" id="SOY28913.1"/>
    </source>
</evidence>
<dbReference type="PANTHER" id="PTHR30383:SF5">
    <property type="entry name" value="SGNH HYDROLASE-TYPE ESTERASE DOMAIN-CONTAINING PROTEIN"/>
    <property type="match status" value="1"/>
</dbReference>
<dbReference type="GO" id="GO:0004622">
    <property type="term" value="F:phosphatidylcholine lysophospholipase activity"/>
    <property type="evidence" value="ECO:0007669"/>
    <property type="project" value="TreeGrafter"/>
</dbReference>
<proteinExistence type="predicted"/>
<reference evidence="3 4" key="1">
    <citation type="submission" date="2018-01" db="EMBL/GenBank/DDBJ databases">
        <authorList>
            <person name="Gaut B.S."/>
            <person name="Morton B.R."/>
            <person name="Clegg M.T."/>
            <person name="Duvall M.R."/>
        </authorList>
    </citation>
    <scope>NUCLEOTIDE SEQUENCE [LARGE SCALE GENOMIC DNA]</scope>
    <source>
        <strain evidence="3">GP69</strain>
    </source>
</reference>
<dbReference type="Pfam" id="PF08902">
    <property type="entry name" value="DUF1848"/>
    <property type="match status" value="1"/>
</dbReference>
<protein>
    <submittedName>
        <fullName evidence="3">GDSL-like Lipase/Acylhydrolase</fullName>
    </submittedName>
</protein>
<dbReference type="Proteomes" id="UP000236311">
    <property type="component" value="Unassembled WGS sequence"/>
</dbReference>
<sequence length="804" mass="92430">MILSVSRRTDIPNYYSEWFYNRIKEGFVYVRNPMNRSQVSRITLSPEVVDCIVFWTKNPEPMLERLDELSAYHYYFQFTLTCYGRDVEVNVPEKEEKMIPVFQRLSEKIGRDRVIWRYDPVLFTDRYTPQYHLDMFRRMASALNGYTGRCVISFADTYGKTKKSMEAMRVYELSDAGLMDFSGKISEIARANGMTVGSCAERIDLSECGIEHNCCIDKKVIEDIMGCRIKVEKDKNQRPECGCVESVEIGTYNTCKNGCRYCYANYSQESVLRSQDRYDPFSPILCGSLTEEDRISQRKVKSLREGQLRLTEWFCIILFAVCFWMGMKEDVSASSEPFSFYEDGDVVGFIGDSITHVTYDPLSYMEILEEYYLSRFPGQRTEFRNVGTGGYKAADVLNIYDRDPAFQGLSKAVIMLGTNEAILGVPAEEYIADMGELVERLKNDGLKGEDILILSPPICDENCTLNRDKNGNLRWTYEDKLTDYMAGLEPKAEEWGVHYLDIHTPMVRLTEEMQKESRGNTLTTDCIHPNALGHRLIVSYILQAQGAGSEPLSEVYVSQEGDVQTVRGEVTDFYRGEKGICWTWKPDALPAAADKDMQRFRAFSEAGDILYKNLFQVEGFSEDTVFHITVGEAELGSFTGRELADGIDLGILEEYPQRAAVEQINALEKERHQNSVKYRNIWIEVAMQRAVFTQEEIQEKYEKWRSADEALRNEIYTVAETASEEAFLMAAASEGYSAAELRQEAEEARREAEEAARRAEEEAKREAEERERKEAEREAEEQERREAEAGGVVRKRKLRQKKLR</sequence>